<feature type="transmembrane region" description="Helical" evidence="9">
    <location>
        <begin position="26"/>
        <end position="48"/>
    </location>
</feature>
<dbReference type="SUPFAM" id="SSF81665">
    <property type="entry name" value="Calcium ATPase, transmembrane domain M"/>
    <property type="match status" value="1"/>
</dbReference>
<dbReference type="GO" id="GO:0016020">
    <property type="term" value="C:membrane"/>
    <property type="evidence" value="ECO:0007669"/>
    <property type="project" value="UniProtKB-SubCell"/>
</dbReference>
<dbReference type="InterPro" id="IPR023298">
    <property type="entry name" value="ATPase_P-typ_TM_dom_sf"/>
</dbReference>
<protein>
    <submittedName>
        <fullName evidence="10">Cation-transporting ATPase pacS</fullName>
    </submittedName>
</protein>
<keyword evidence="5 9" id="KW-0067">ATP-binding</keyword>
<dbReference type="HOGENOM" id="CLU_001771_10_1_1"/>
<evidence type="ECO:0000313" key="10">
    <source>
        <dbReference type="EMBL" id="EKC28406.1"/>
    </source>
</evidence>
<feature type="transmembrane region" description="Helical" evidence="9">
    <location>
        <begin position="410"/>
        <end position="428"/>
    </location>
</feature>
<dbReference type="EMBL" id="JH817769">
    <property type="protein sequence ID" value="EKC28406.1"/>
    <property type="molecule type" value="Genomic_DNA"/>
</dbReference>
<dbReference type="GO" id="GO:0005507">
    <property type="term" value="F:copper ion binding"/>
    <property type="evidence" value="ECO:0007669"/>
    <property type="project" value="TreeGrafter"/>
</dbReference>
<dbReference type="PRINTS" id="PR00943">
    <property type="entry name" value="CUATPASE"/>
</dbReference>
<dbReference type="InterPro" id="IPR023299">
    <property type="entry name" value="ATPase_P-typ_cyto_dom_N"/>
</dbReference>
<dbReference type="PANTHER" id="PTHR43520:SF8">
    <property type="entry name" value="P-TYPE CU(+) TRANSPORTER"/>
    <property type="match status" value="1"/>
</dbReference>
<dbReference type="GO" id="GO:0016887">
    <property type="term" value="F:ATP hydrolysis activity"/>
    <property type="evidence" value="ECO:0007669"/>
    <property type="project" value="InterPro"/>
</dbReference>
<dbReference type="PRINTS" id="PR00119">
    <property type="entry name" value="CATATPASE"/>
</dbReference>
<evidence type="ECO:0000256" key="2">
    <source>
        <dbReference type="ARBA" id="ARBA00022692"/>
    </source>
</evidence>
<dbReference type="InterPro" id="IPR023214">
    <property type="entry name" value="HAD_sf"/>
</dbReference>
<sequence length="442" mass="47956">MLARIVQLVEQASLSRPPVQRLVDQISAYFVPIVFVIAIVSLVSWILLVPKLGLAYGIICAVSVLIIACPCALGVATPISIAVGTGRGAKEGLLFKNVRSLEGLSKINMLILDKTGTLTEGKPRITGLKTFASYKDHDIKEFFSKALTIEQTSSHPLALSFIHYGKEQKITPKGQVLSVENFIGRGVVAQWTDEANKVKEKHLIGNRKWMEENKVPIDEREMESIKNEHGQKAATIVFHAVDEKMVAYYVVEDSVKADSLAVIGDLKKEQIRVVLASGDSPTGCAAVANKLGIEEFYSSMLPEDKAELIKKKKKEGFCIGMVGDGINDAPAFAVSDTSIAMGNGSDTAIESGDVILMHNDLKSILNALQLSKKTMSNIKQNLFFAFFYNVLGIPIAAGVLFPFGLLLSPILAALAMALSDVMVIGNALRLKTAKLYYQTNKG</sequence>
<dbReference type="Gene3D" id="3.40.1110.10">
    <property type="entry name" value="Calcium-transporting ATPase, cytoplasmic domain N"/>
    <property type="match status" value="1"/>
</dbReference>
<evidence type="ECO:0000256" key="1">
    <source>
        <dbReference type="ARBA" id="ARBA00004141"/>
    </source>
</evidence>
<proteinExistence type="inferred from homology"/>
<dbReference type="NCBIfam" id="TIGR01525">
    <property type="entry name" value="ATPase-IB_hvy"/>
    <property type="match status" value="1"/>
</dbReference>
<comment type="subcellular location">
    <subcellularLocation>
        <location evidence="1">Membrane</location>
        <topology evidence="1">Multi-pass membrane protein</topology>
    </subcellularLocation>
</comment>
<keyword evidence="8 9" id="KW-0472">Membrane</keyword>
<evidence type="ECO:0000256" key="8">
    <source>
        <dbReference type="ARBA" id="ARBA00023136"/>
    </source>
</evidence>
<dbReference type="AlphaFoldDB" id="K1R3G6"/>
<dbReference type="SUPFAM" id="SSF81660">
    <property type="entry name" value="Metal cation-transporting ATPase, ATP-binding domain N"/>
    <property type="match status" value="1"/>
</dbReference>
<keyword evidence="2 9" id="KW-0812">Transmembrane</keyword>
<feature type="transmembrane region" description="Helical" evidence="9">
    <location>
        <begin position="382"/>
        <end position="404"/>
    </location>
</feature>
<feature type="transmembrane region" description="Helical" evidence="9">
    <location>
        <begin position="54"/>
        <end position="83"/>
    </location>
</feature>
<dbReference type="GO" id="GO:0005524">
    <property type="term" value="F:ATP binding"/>
    <property type="evidence" value="ECO:0007669"/>
    <property type="project" value="UniProtKB-UniRule"/>
</dbReference>
<evidence type="ECO:0000256" key="4">
    <source>
        <dbReference type="ARBA" id="ARBA00022741"/>
    </source>
</evidence>
<dbReference type="InterPro" id="IPR044492">
    <property type="entry name" value="P_typ_ATPase_HD_dom"/>
</dbReference>
<evidence type="ECO:0000256" key="5">
    <source>
        <dbReference type="ARBA" id="ARBA00022840"/>
    </source>
</evidence>
<gene>
    <name evidence="10" type="ORF">CGI_10001897</name>
</gene>
<accession>K1R3G6</accession>
<dbReference type="GO" id="GO:0055070">
    <property type="term" value="P:copper ion homeostasis"/>
    <property type="evidence" value="ECO:0007669"/>
    <property type="project" value="TreeGrafter"/>
</dbReference>
<name>K1R3G6_MAGGI</name>
<evidence type="ECO:0000256" key="3">
    <source>
        <dbReference type="ARBA" id="ARBA00022723"/>
    </source>
</evidence>
<keyword evidence="7 9" id="KW-1133">Transmembrane helix</keyword>
<organism evidence="10">
    <name type="scientific">Magallana gigas</name>
    <name type="common">Pacific oyster</name>
    <name type="synonym">Crassostrea gigas</name>
    <dbReference type="NCBI Taxonomy" id="29159"/>
    <lineage>
        <taxon>Eukaryota</taxon>
        <taxon>Metazoa</taxon>
        <taxon>Spiralia</taxon>
        <taxon>Lophotrochozoa</taxon>
        <taxon>Mollusca</taxon>
        <taxon>Bivalvia</taxon>
        <taxon>Autobranchia</taxon>
        <taxon>Pteriomorphia</taxon>
        <taxon>Ostreida</taxon>
        <taxon>Ostreoidea</taxon>
        <taxon>Ostreidae</taxon>
        <taxon>Magallana</taxon>
    </lineage>
</organism>
<dbReference type="SFLD" id="SFLDF00027">
    <property type="entry name" value="p-type_atpase"/>
    <property type="match status" value="1"/>
</dbReference>
<dbReference type="InterPro" id="IPR036412">
    <property type="entry name" value="HAD-like_sf"/>
</dbReference>
<dbReference type="InterPro" id="IPR027256">
    <property type="entry name" value="P-typ_ATPase_IB"/>
</dbReference>
<dbReference type="Gene3D" id="3.40.50.1000">
    <property type="entry name" value="HAD superfamily/HAD-like"/>
    <property type="match status" value="1"/>
</dbReference>
<dbReference type="SFLD" id="SFLDG00002">
    <property type="entry name" value="C1.7:_P-type_atpase_like"/>
    <property type="match status" value="1"/>
</dbReference>
<dbReference type="PROSITE" id="PS00154">
    <property type="entry name" value="ATPASE_E1_E2"/>
    <property type="match status" value="1"/>
</dbReference>
<dbReference type="GO" id="GO:0043682">
    <property type="term" value="F:P-type divalent copper transporter activity"/>
    <property type="evidence" value="ECO:0007669"/>
    <property type="project" value="TreeGrafter"/>
</dbReference>
<dbReference type="InterPro" id="IPR001757">
    <property type="entry name" value="P_typ_ATPase"/>
</dbReference>
<dbReference type="Gene3D" id="1.20.1110.10">
    <property type="entry name" value="Calcium-transporting ATPase, transmembrane domain"/>
    <property type="match status" value="1"/>
</dbReference>
<evidence type="ECO:0000256" key="6">
    <source>
        <dbReference type="ARBA" id="ARBA00022967"/>
    </source>
</evidence>
<dbReference type="InterPro" id="IPR018303">
    <property type="entry name" value="ATPase_P-typ_P_site"/>
</dbReference>
<comment type="similarity">
    <text evidence="9">Belongs to the cation transport ATPase (P-type) (TC 3.A.3) family. Type IB subfamily.</text>
</comment>
<dbReference type="PANTHER" id="PTHR43520">
    <property type="entry name" value="ATP7, ISOFORM B"/>
    <property type="match status" value="1"/>
</dbReference>
<reference evidence="10" key="1">
    <citation type="journal article" date="2012" name="Nature">
        <title>The oyster genome reveals stress adaptation and complexity of shell formation.</title>
        <authorList>
            <person name="Zhang G."/>
            <person name="Fang X."/>
            <person name="Guo X."/>
            <person name="Li L."/>
            <person name="Luo R."/>
            <person name="Xu F."/>
            <person name="Yang P."/>
            <person name="Zhang L."/>
            <person name="Wang X."/>
            <person name="Qi H."/>
            <person name="Xiong Z."/>
            <person name="Que H."/>
            <person name="Xie Y."/>
            <person name="Holland P.W."/>
            <person name="Paps J."/>
            <person name="Zhu Y."/>
            <person name="Wu F."/>
            <person name="Chen Y."/>
            <person name="Wang J."/>
            <person name="Peng C."/>
            <person name="Meng J."/>
            <person name="Yang L."/>
            <person name="Liu J."/>
            <person name="Wen B."/>
            <person name="Zhang N."/>
            <person name="Huang Z."/>
            <person name="Zhu Q."/>
            <person name="Feng Y."/>
            <person name="Mount A."/>
            <person name="Hedgecock D."/>
            <person name="Xu Z."/>
            <person name="Liu Y."/>
            <person name="Domazet-Loso T."/>
            <person name="Du Y."/>
            <person name="Sun X."/>
            <person name="Zhang S."/>
            <person name="Liu B."/>
            <person name="Cheng P."/>
            <person name="Jiang X."/>
            <person name="Li J."/>
            <person name="Fan D."/>
            <person name="Wang W."/>
            <person name="Fu W."/>
            <person name="Wang T."/>
            <person name="Wang B."/>
            <person name="Zhang J."/>
            <person name="Peng Z."/>
            <person name="Li Y."/>
            <person name="Li N."/>
            <person name="Wang J."/>
            <person name="Chen M."/>
            <person name="He Y."/>
            <person name="Tan F."/>
            <person name="Song X."/>
            <person name="Zheng Q."/>
            <person name="Huang R."/>
            <person name="Yang H."/>
            <person name="Du X."/>
            <person name="Chen L."/>
            <person name="Yang M."/>
            <person name="Gaffney P.M."/>
            <person name="Wang S."/>
            <person name="Luo L."/>
            <person name="She Z."/>
            <person name="Ming Y."/>
            <person name="Huang W."/>
            <person name="Zhang S."/>
            <person name="Huang B."/>
            <person name="Zhang Y."/>
            <person name="Qu T."/>
            <person name="Ni P."/>
            <person name="Miao G."/>
            <person name="Wang J."/>
            <person name="Wang Q."/>
            <person name="Steinberg C.E."/>
            <person name="Wang H."/>
            <person name="Li N."/>
            <person name="Qian L."/>
            <person name="Zhang G."/>
            <person name="Li Y."/>
            <person name="Yang H."/>
            <person name="Liu X."/>
            <person name="Wang J."/>
            <person name="Yin Y."/>
            <person name="Wang J."/>
        </authorList>
    </citation>
    <scope>NUCLEOTIDE SEQUENCE [LARGE SCALE GENOMIC DNA]</scope>
    <source>
        <strain evidence="10">05x7-T-G4-1.051#20</strain>
    </source>
</reference>
<keyword evidence="4 9" id="KW-0547">Nucleotide-binding</keyword>
<keyword evidence="3 9" id="KW-0479">Metal-binding</keyword>
<evidence type="ECO:0000256" key="7">
    <source>
        <dbReference type="ARBA" id="ARBA00022989"/>
    </source>
</evidence>
<dbReference type="Pfam" id="PF00702">
    <property type="entry name" value="Hydrolase"/>
    <property type="match status" value="1"/>
</dbReference>
<evidence type="ECO:0000256" key="9">
    <source>
        <dbReference type="RuleBase" id="RU362081"/>
    </source>
</evidence>
<dbReference type="NCBIfam" id="TIGR01494">
    <property type="entry name" value="ATPase_P-type"/>
    <property type="match status" value="2"/>
</dbReference>
<dbReference type="InParanoid" id="K1R3G6"/>
<dbReference type="SUPFAM" id="SSF56784">
    <property type="entry name" value="HAD-like"/>
    <property type="match status" value="1"/>
</dbReference>
<keyword evidence="6" id="KW-1278">Translocase</keyword>
<dbReference type="SFLD" id="SFLDS00003">
    <property type="entry name" value="Haloacid_Dehalogenase"/>
    <property type="match status" value="1"/>
</dbReference>